<dbReference type="InterPro" id="IPR023081">
    <property type="entry name" value="Cell_div_FtsB"/>
</dbReference>
<dbReference type="InterPro" id="IPR007060">
    <property type="entry name" value="FtsL/DivIC"/>
</dbReference>
<evidence type="ECO:0000256" key="7">
    <source>
        <dbReference type="SAM" id="Coils"/>
    </source>
</evidence>
<dbReference type="GO" id="GO:0030428">
    <property type="term" value="C:cell septum"/>
    <property type="evidence" value="ECO:0007669"/>
    <property type="project" value="TreeGrafter"/>
</dbReference>
<keyword evidence="3 8" id="KW-0812">Transmembrane</keyword>
<dbReference type="PANTHER" id="PTHR37485:SF1">
    <property type="entry name" value="CELL DIVISION PROTEIN FTSB"/>
    <property type="match status" value="1"/>
</dbReference>
<evidence type="ECO:0000256" key="2">
    <source>
        <dbReference type="ARBA" id="ARBA00022618"/>
    </source>
</evidence>
<accession>A0AA96GA46</accession>
<name>A0AA96GA46_9BACT</name>
<proteinExistence type="predicted"/>
<evidence type="ECO:0000313" key="10">
    <source>
        <dbReference type="Proteomes" id="UP001302719"/>
    </source>
</evidence>
<evidence type="ECO:0000256" key="3">
    <source>
        <dbReference type="ARBA" id="ARBA00022692"/>
    </source>
</evidence>
<dbReference type="AlphaFoldDB" id="A0AA96GA46"/>
<feature type="coiled-coil region" evidence="7">
    <location>
        <begin position="54"/>
        <end position="81"/>
    </location>
</feature>
<evidence type="ECO:0000256" key="8">
    <source>
        <dbReference type="SAM" id="Phobius"/>
    </source>
</evidence>
<dbReference type="RefSeq" id="WP_312641543.1">
    <property type="nucleotide sequence ID" value="NZ_CP116967.1"/>
</dbReference>
<keyword evidence="5 8" id="KW-0472">Membrane</keyword>
<gene>
    <name evidence="9" type="ORF">PP769_14945</name>
</gene>
<dbReference type="EMBL" id="CP116967">
    <property type="protein sequence ID" value="WNM57262.1"/>
    <property type="molecule type" value="Genomic_DNA"/>
</dbReference>
<organism evidence="9 10">
    <name type="scientific">Candidatus Nitrospira allomarina</name>
    <dbReference type="NCBI Taxonomy" id="3020900"/>
    <lineage>
        <taxon>Bacteria</taxon>
        <taxon>Pseudomonadati</taxon>
        <taxon>Nitrospirota</taxon>
        <taxon>Nitrospiria</taxon>
        <taxon>Nitrospirales</taxon>
        <taxon>Nitrospiraceae</taxon>
        <taxon>Nitrospira</taxon>
    </lineage>
</organism>
<dbReference type="PANTHER" id="PTHR37485">
    <property type="entry name" value="CELL DIVISION PROTEIN FTSB"/>
    <property type="match status" value="1"/>
</dbReference>
<keyword evidence="2" id="KW-0132">Cell division</keyword>
<dbReference type="KEGG" id="nall:PP769_14945"/>
<evidence type="ECO:0000256" key="4">
    <source>
        <dbReference type="ARBA" id="ARBA00022989"/>
    </source>
</evidence>
<keyword evidence="10" id="KW-1185">Reference proteome</keyword>
<sequence>MRPNNKKRASTGLGDDLLERLPMVGAFLMMSVLAGTMFFNADGLPLYFHMRETRQHLTEQVQQLQDINASIEEDIIRIQRDPQRLEELARNRLGMVRQGEVVYQFVEPVPSSFTARP</sequence>
<keyword evidence="1" id="KW-1003">Cell membrane</keyword>
<keyword evidence="6" id="KW-0131">Cell cycle</keyword>
<keyword evidence="7" id="KW-0175">Coiled coil</keyword>
<evidence type="ECO:0000313" key="9">
    <source>
        <dbReference type="EMBL" id="WNM57262.1"/>
    </source>
</evidence>
<evidence type="ECO:0000256" key="1">
    <source>
        <dbReference type="ARBA" id="ARBA00022475"/>
    </source>
</evidence>
<reference evidence="9 10" key="1">
    <citation type="submission" date="2023-01" db="EMBL/GenBank/DDBJ databases">
        <title>Cultivation and genomic characterization of new, ubiquitous marine nitrite-oxidizing bacteria from the Nitrospirales.</title>
        <authorList>
            <person name="Mueller A.J."/>
            <person name="Daebeler A."/>
            <person name="Herbold C.W."/>
            <person name="Kirkegaard R.H."/>
            <person name="Daims H."/>
        </authorList>
    </citation>
    <scope>NUCLEOTIDE SEQUENCE [LARGE SCALE GENOMIC DNA]</scope>
    <source>
        <strain evidence="9 10">VA</strain>
    </source>
</reference>
<evidence type="ECO:0000256" key="6">
    <source>
        <dbReference type="ARBA" id="ARBA00023306"/>
    </source>
</evidence>
<protein>
    <submittedName>
        <fullName evidence="9">Septum formation initiator family protein</fullName>
    </submittedName>
</protein>
<dbReference type="Proteomes" id="UP001302719">
    <property type="component" value="Chromosome"/>
</dbReference>
<dbReference type="GO" id="GO:0043093">
    <property type="term" value="P:FtsZ-dependent cytokinesis"/>
    <property type="evidence" value="ECO:0007669"/>
    <property type="project" value="TreeGrafter"/>
</dbReference>
<keyword evidence="4 8" id="KW-1133">Transmembrane helix</keyword>
<dbReference type="Pfam" id="PF04977">
    <property type="entry name" value="DivIC"/>
    <property type="match status" value="1"/>
</dbReference>
<evidence type="ECO:0000256" key="5">
    <source>
        <dbReference type="ARBA" id="ARBA00023136"/>
    </source>
</evidence>
<feature type="transmembrane region" description="Helical" evidence="8">
    <location>
        <begin position="21"/>
        <end position="41"/>
    </location>
</feature>